<accession>A0A158K505</accession>
<name>A0A158K505_9BURK</name>
<dbReference type="RefSeq" id="WP_087646866.1">
    <property type="nucleotide sequence ID" value="NZ_FCON02000061.1"/>
</dbReference>
<comment type="caution">
    <text evidence="1">The sequence shown here is derived from an EMBL/GenBank/DDBJ whole genome shotgun (WGS) entry which is preliminary data.</text>
</comment>
<organism evidence="1 2">
    <name type="scientific">Caballeronia choica</name>
    <dbReference type="NCBI Taxonomy" id="326476"/>
    <lineage>
        <taxon>Bacteria</taxon>
        <taxon>Pseudomonadati</taxon>
        <taxon>Pseudomonadota</taxon>
        <taxon>Betaproteobacteria</taxon>
        <taxon>Burkholderiales</taxon>
        <taxon>Burkholderiaceae</taxon>
        <taxon>Caballeronia</taxon>
    </lineage>
</organism>
<protein>
    <recommendedName>
        <fullName evidence="3">Panthothenate synthetase</fullName>
    </recommendedName>
</protein>
<sequence>MRILVNVHIPHEPFNTLVREGTVGAVISRIVEACKPEAIYFTELNRKRGAVLVVDLAEASDLPSIAEPWFLQLNAECEFRIAMKPEDLQKAGLDALGAKWK</sequence>
<gene>
    <name evidence="1" type="ORF">AWB68_04806</name>
</gene>
<dbReference type="OrthoDB" id="120749at2"/>
<keyword evidence="2" id="KW-1185">Reference proteome</keyword>
<reference evidence="1" key="1">
    <citation type="submission" date="2016-01" db="EMBL/GenBank/DDBJ databases">
        <authorList>
            <person name="Peeters C."/>
        </authorList>
    </citation>
    <scope>NUCLEOTIDE SEQUENCE [LARGE SCALE GENOMIC DNA]</scope>
    <source>
        <strain evidence="1">LMG 22940</strain>
    </source>
</reference>
<dbReference type="EMBL" id="FCON02000061">
    <property type="protein sequence ID" value="SAL75620.1"/>
    <property type="molecule type" value="Genomic_DNA"/>
</dbReference>
<evidence type="ECO:0000313" key="1">
    <source>
        <dbReference type="EMBL" id="SAL75620.1"/>
    </source>
</evidence>
<evidence type="ECO:0000313" key="2">
    <source>
        <dbReference type="Proteomes" id="UP000054770"/>
    </source>
</evidence>
<proteinExistence type="predicted"/>
<dbReference type="Proteomes" id="UP000054770">
    <property type="component" value="Unassembled WGS sequence"/>
</dbReference>
<dbReference type="AlphaFoldDB" id="A0A158K505"/>
<evidence type="ECO:0008006" key="3">
    <source>
        <dbReference type="Google" id="ProtNLM"/>
    </source>
</evidence>